<keyword evidence="2" id="KW-1185">Reference proteome</keyword>
<accession>A0A9Q1AK36</accession>
<dbReference type="AlphaFoldDB" id="A0A9Q1AK36"/>
<dbReference type="EMBL" id="JAPFFK010000002">
    <property type="protein sequence ID" value="KAJ6774284.1"/>
    <property type="molecule type" value="Genomic_DNA"/>
</dbReference>
<organism evidence="1 2">
    <name type="scientific">Salix purpurea</name>
    <name type="common">Purple osier willow</name>
    <dbReference type="NCBI Taxonomy" id="77065"/>
    <lineage>
        <taxon>Eukaryota</taxon>
        <taxon>Viridiplantae</taxon>
        <taxon>Streptophyta</taxon>
        <taxon>Embryophyta</taxon>
        <taxon>Tracheophyta</taxon>
        <taxon>Spermatophyta</taxon>
        <taxon>Magnoliopsida</taxon>
        <taxon>eudicotyledons</taxon>
        <taxon>Gunneridae</taxon>
        <taxon>Pentapetalae</taxon>
        <taxon>rosids</taxon>
        <taxon>fabids</taxon>
        <taxon>Malpighiales</taxon>
        <taxon>Salicaceae</taxon>
        <taxon>Saliceae</taxon>
        <taxon>Salix</taxon>
    </lineage>
</organism>
<dbReference type="Proteomes" id="UP001151532">
    <property type="component" value="Chromosome 5"/>
</dbReference>
<proteinExistence type="predicted"/>
<reference evidence="1" key="1">
    <citation type="submission" date="2022-11" db="EMBL/GenBank/DDBJ databases">
        <authorList>
            <person name="Hyden B.L."/>
            <person name="Feng K."/>
            <person name="Yates T."/>
            <person name="Jawdy S."/>
            <person name="Smart L.B."/>
            <person name="Muchero W."/>
        </authorList>
    </citation>
    <scope>NUCLEOTIDE SEQUENCE</scope>
    <source>
        <tissue evidence="1">Shoot tip</tissue>
    </source>
</reference>
<reference evidence="1" key="2">
    <citation type="journal article" date="2023" name="Int. J. Mol. Sci.">
        <title>De Novo Assembly and Annotation of 11 Diverse Shrub Willow (Salix) Genomes Reveals Novel Gene Organization in Sex-Linked Regions.</title>
        <authorList>
            <person name="Hyden B."/>
            <person name="Feng K."/>
            <person name="Yates T.B."/>
            <person name="Jawdy S."/>
            <person name="Cereghino C."/>
            <person name="Smart L.B."/>
            <person name="Muchero W."/>
        </authorList>
    </citation>
    <scope>NUCLEOTIDE SEQUENCE</scope>
    <source>
        <tissue evidence="1">Shoot tip</tissue>
    </source>
</reference>
<protein>
    <submittedName>
        <fullName evidence="1">Uncharacterized protein</fullName>
    </submittedName>
</protein>
<evidence type="ECO:0000313" key="2">
    <source>
        <dbReference type="Proteomes" id="UP001151532"/>
    </source>
</evidence>
<name>A0A9Q1AK36_SALPP</name>
<gene>
    <name evidence="1" type="ORF">OIU79_017651</name>
</gene>
<comment type="caution">
    <text evidence="1">The sequence shown here is derived from an EMBL/GenBank/DDBJ whole genome shotgun (WGS) entry which is preliminary data.</text>
</comment>
<evidence type="ECO:0000313" key="1">
    <source>
        <dbReference type="EMBL" id="KAJ6774284.1"/>
    </source>
</evidence>
<sequence>MVEATVEDALIVERKGILRETVLMLIASEKIWVVSTNNHTSAMFVNNSFVDCCIFKIW</sequence>